<dbReference type="RefSeq" id="WP_371844641.1">
    <property type="nucleotide sequence ID" value="NZ_JBGMEL010000021.1"/>
</dbReference>
<feature type="chain" id="PRO_5046672220" evidence="1">
    <location>
        <begin position="33"/>
        <end position="90"/>
    </location>
</feature>
<keyword evidence="1" id="KW-0732">Signal</keyword>
<name>A0ABV4NTD1_9GAMM</name>
<comment type="caution">
    <text evidence="2">The sequence shown here is derived from an EMBL/GenBank/DDBJ whole genome shotgun (WGS) entry which is preliminary data.</text>
</comment>
<dbReference type="Proteomes" id="UP001569414">
    <property type="component" value="Unassembled WGS sequence"/>
</dbReference>
<gene>
    <name evidence="2" type="ORF">ACCI51_16995</name>
</gene>
<sequence>MIRTFNTKIELTLLAPPLFSLLIIFSPATALAQSATLKKCQSWNDKIESYQEKRKEGGSGKEMDRWKRKIRQYKDKFRKNKCNRYGRRLN</sequence>
<protein>
    <submittedName>
        <fullName evidence="2">Uncharacterized protein</fullName>
    </submittedName>
</protein>
<evidence type="ECO:0000313" key="2">
    <source>
        <dbReference type="EMBL" id="MFA0792244.1"/>
    </source>
</evidence>
<dbReference type="EMBL" id="JBGMEL010000021">
    <property type="protein sequence ID" value="MFA0792244.1"/>
    <property type="molecule type" value="Genomic_DNA"/>
</dbReference>
<accession>A0ABV4NTD1</accession>
<organism evidence="2 3">
    <name type="scientific">Microbulbifer echini</name>
    <dbReference type="NCBI Taxonomy" id="1529067"/>
    <lineage>
        <taxon>Bacteria</taxon>
        <taxon>Pseudomonadati</taxon>
        <taxon>Pseudomonadota</taxon>
        <taxon>Gammaproteobacteria</taxon>
        <taxon>Cellvibrionales</taxon>
        <taxon>Microbulbiferaceae</taxon>
        <taxon>Microbulbifer</taxon>
    </lineage>
</organism>
<feature type="signal peptide" evidence="1">
    <location>
        <begin position="1"/>
        <end position="32"/>
    </location>
</feature>
<keyword evidence="3" id="KW-1185">Reference proteome</keyword>
<reference evidence="2 3" key="1">
    <citation type="submission" date="2024-08" db="EMBL/GenBank/DDBJ databases">
        <authorList>
            <person name="Ishaq N."/>
        </authorList>
    </citation>
    <scope>NUCLEOTIDE SEQUENCE [LARGE SCALE GENOMIC DNA]</scope>
    <source>
        <strain evidence="2 3">JCM 30400</strain>
    </source>
</reference>
<proteinExistence type="predicted"/>
<evidence type="ECO:0000256" key="1">
    <source>
        <dbReference type="SAM" id="SignalP"/>
    </source>
</evidence>
<evidence type="ECO:0000313" key="3">
    <source>
        <dbReference type="Proteomes" id="UP001569414"/>
    </source>
</evidence>